<feature type="compositionally biased region" description="Basic and acidic residues" evidence="1">
    <location>
        <begin position="82"/>
        <end position="93"/>
    </location>
</feature>
<dbReference type="EMBL" id="JHEH01000001">
    <property type="protein sequence ID" value="KEP71756.1"/>
    <property type="molecule type" value="Genomic_DNA"/>
</dbReference>
<evidence type="ECO:0000313" key="2">
    <source>
        <dbReference type="EMBL" id="KEP71756.1"/>
    </source>
</evidence>
<dbReference type="AlphaFoldDB" id="A0A074TJ92"/>
<dbReference type="STRING" id="1185766.SAMN05216224_108134"/>
<name>A0A074TJ92_9RHOB</name>
<gene>
    <name evidence="2" type="ORF">DL1_00350</name>
</gene>
<sequence>MKNQPGALLADRAMKLRARADALKTAPILSRMSGAQELADDLAGLVCEMASRLDALTPFADECPPCRDQHQGGGDNPLISGDDNRGDMPKGEA</sequence>
<keyword evidence="3" id="KW-1185">Reference proteome</keyword>
<evidence type="ECO:0000313" key="3">
    <source>
        <dbReference type="Proteomes" id="UP000027725"/>
    </source>
</evidence>
<accession>A0A074TJ92</accession>
<dbReference type="Proteomes" id="UP000027725">
    <property type="component" value="Unassembled WGS sequence"/>
</dbReference>
<organism evidence="2 3">
    <name type="scientific">Thioclava dalianensis</name>
    <dbReference type="NCBI Taxonomy" id="1185766"/>
    <lineage>
        <taxon>Bacteria</taxon>
        <taxon>Pseudomonadati</taxon>
        <taxon>Pseudomonadota</taxon>
        <taxon>Alphaproteobacteria</taxon>
        <taxon>Rhodobacterales</taxon>
        <taxon>Paracoccaceae</taxon>
        <taxon>Thioclava</taxon>
    </lineage>
</organism>
<proteinExistence type="predicted"/>
<comment type="caution">
    <text evidence="2">The sequence shown here is derived from an EMBL/GenBank/DDBJ whole genome shotgun (WGS) entry which is preliminary data.</text>
</comment>
<evidence type="ECO:0000256" key="1">
    <source>
        <dbReference type="SAM" id="MobiDB-lite"/>
    </source>
</evidence>
<protein>
    <submittedName>
        <fullName evidence="2">Uncharacterized protein</fullName>
    </submittedName>
</protein>
<feature type="region of interest" description="Disordered" evidence="1">
    <location>
        <begin position="63"/>
        <end position="93"/>
    </location>
</feature>
<reference evidence="2 3" key="1">
    <citation type="submission" date="2014-03" db="EMBL/GenBank/DDBJ databases">
        <title>The draft genome sequence of Thioclava dalianensis DLFJ1-1.</title>
        <authorList>
            <person name="Lai Q."/>
            <person name="Shao Z."/>
        </authorList>
    </citation>
    <scope>NUCLEOTIDE SEQUENCE [LARGE SCALE GENOMIC DNA]</scope>
    <source>
        <strain evidence="2 3">DLFJ1-1</strain>
    </source>
</reference>